<dbReference type="OrthoDB" id="2428862at2"/>
<sequence length="70" mass="7706">MKNFSFKGRIIYFSAIALVSLAFFVLQLTAVMQGSDGLGSIILVILWALMALFGITGILFAVKNRNRLPK</sequence>
<accession>A0A1B1S049</accession>
<dbReference type="STRING" id="1302659.I858_005925"/>
<keyword evidence="3" id="KW-1185">Reference proteome</keyword>
<dbReference type="Proteomes" id="UP000053354">
    <property type="component" value="Chromosome"/>
</dbReference>
<dbReference type="AlphaFoldDB" id="A0A1B1S049"/>
<feature type="transmembrane region" description="Helical" evidence="1">
    <location>
        <begin position="12"/>
        <end position="32"/>
    </location>
</feature>
<dbReference type="RefSeq" id="WP_049694017.1">
    <property type="nucleotide sequence ID" value="NZ_CP016540.2"/>
</dbReference>
<proteinExistence type="predicted"/>
<feature type="transmembrane region" description="Helical" evidence="1">
    <location>
        <begin position="38"/>
        <end position="62"/>
    </location>
</feature>
<evidence type="ECO:0000256" key="1">
    <source>
        <dbReference type="SAM" id="Phobius"/>
    </source>
</evidence>
<gene>
    <name evidence="2" type="ORF">I858_005925</name>
</gene>
<protein>
    <submittedName>
        <fullName evidence="2">Uncharacterized protein</fullName>
    </submittedName>
</protein>
<dbReference type="EMBL" id="CP016540">
    <property type="protein sequence ID" value="ANU26560.1"/>
    <property type="molecule type" value="Genomic_DNA"/>
</dbReference>
<dbReference type="KEGG" id="pll:I858_005925"/>
<keyword evidence="1" id="KW-0472">Membrane</keyword>
<name>A0A1B1S049_9BACL</name>
<organism evidence="2 3">
    <name type="scientific">Planococcus versutus</name>
    <dbReference type="NCBI Taxonomy" id="1302659"/>
    <lineage>
        <taxon>Bacteria</taxon>
        <taxon>Bacillati</taxon>
        <taxon>Bacillota</taxon>
        <taxon>Bacilli</taxon>
        <taxon>Bacillales</taxon>
        <taxon>Caryophanaceae</taxon>
        <taxon>Planococcus</taxon>
    </lineage>
</organism>
<keyword evidence="1" id="KW-0812">Transmembrane</keyword>
<reference evidence="2" key="1">
    <citation type="submission" date="2016-10" db="EMBL/GenBank/DDBJ databases">
        <authorList>
            <person name="See-Too W.S."/>
        </authorList>
    </citation>
    <scope>NUCLEOTIDE SEQUENCE</scope>
    <source>
        <strain evidence="2">L10.15</strain>
    </source>
</reference>
<keyword evidence="1" id="KW-1133">Transmembrane helix</keyword>
<evidence type="ECO:0000313" key="2">
    <source>
        <dbReference type="EMBL" id="ANU26560.1"/>
    </source>
</evidence>
<evidence type="ECO:0000313" key="3">
    <source>
        <dbReference type="Proteomes" id="UP000053354"/>
    </source>
</evidence>